<keyword evidence="1" id="KW-0560">Oxidoreductase</keyword>
<dbReference type="RefSeq" id="WP_080051700.1">
    <property type="nucleotide sequence ID" value="NZ_CP020100.1"/>
</dbReference>
<keyword evidence="5" id="KW-1185">Reference proteome</keyword>
<gene>
    <name evidence="1" type="primary">trhO</name>
    <name evidence="4" type="ORF">BVH74_10590</name>
</gene>
<dbReference type="PROSITE" id="PS50206">
    <property type="entry name" value="RHODANESE_3"/>
    <property type="match status" value="1"/>
</dbReference>
<dbReference type="CDD" id="cd01518">
    <property type="entry name" value="RHOD_YceA"/>
    <property type="match status" value="1"/>
</dbReference>
<dbReference type="Pfam" id="PF00581">
    <property type="entry name" value="Rhodanese"/>
    <property type="match status" value="1"/>
</dbReference>
<dbReference type="InterPro" id="IPR036873">
    <property type="entry name" value="Rhodanese-like_dom_sf"/>
</dbReference>
<dbReference type="InterPro" id="IPR020936">
    <property type="entry name" value="TrhO"/>
</dbReference>
<evidence type="ECO:0000256" key="2">
    <source>
        <dbReference type="SAM" id="MobiDB-lite"/>
    </source>
</evidence>
<dbReference type="STRING" id="1931241.BVH74_10590"/>
<accession>A0A1V0BA48</accession>
<dbReference type="PANTHER" id="PTHR43268">
    <property type="entry name" value="THIOSULFATE SULFURTRANSFERASE/RHODANESE-LIKE DOMAIN-CONTAINING PROTEIN 2"/>
    <property type="match status" value="1"/>
</dbReference>
<reference evidence="4 5" key="1">
    <citation type="submission" date="2017-03" db="EMBL/GenBank/DDBJ databases">
        <title>Complete genome sequence of the novel DNRA strain Pseudomonas sp. S-6-2 isolated from Chinese polluted river sediment. Journal of Biotechnology.</title>
        <authorList>
            <person name="Li J."/>
            <person name="Xiang F."/>
            <person name="Wang L."/>
            <person name="Xi L."/>
            <person name="Liu J."/>
        </authorList>
    </citation>
    <scope>NUCLEOTIDE SEQUENCE [LARGE SCALE GENOMIC DNA]</scope>
    <source>
        <strain evidence="4 5">S-6-2</strain>
    </source>
</reference>
<keyword evidence="1" id="KW-0819">tRNA processing</keyword>
<evidence type="ECO:0000259" key="3">
    <source>
        <dbReference type="PROSITE" id="PS50206"/>
    </source>
</evidence>
<comment type="similarity">
    <text evidence="1">Belongs to the TrhO family.</text>
</comment>
<dbReference type="Pfam" id="PF17773">
    <property type="entry name" value="UPF0176_N"/>
    <property type="match status" value="1"/>
</dbReference>
<evidence type="ECO:0000256" key="1">
    <source>
        <dbReference type="HAMAP-Rule" id="MF_00469"/>
    </source>
</evidence>
<dbReference type="NCBIfam" id="NF001136">
    <property type="entry name" value="PRK00142.1-4"/>
    <property type="match status" value="1"/>
</dbReference>
<dbReference type="EMBL" id="CP020100">
    <property type="protein sequence ID" value="AQZ96792.1"/>
    <property type="molecule type" value="Genomic_DNA"/>
</dbReference>
<evidence type="ECO:0000313" key="4">
    <source>
        <dbReference type="EMBL" id="AQZ96792.1"/>
    </source>
</evidence>
<feature type="domain" description="Rhodanese" evidence="3">
    <location>
        <begin position="123"/>
        <end position="217"/>
    </location>
</feature>
<proteinExistence type="inferred from homology"/>
<name>A0A1V0BA48_9GAMM</name>
<feature type="region of interest" description="Disordered" evidence="2">
    <location>
        <begin position="292"/>
        <end position="314"/>
    </location>
</feature>
<dbReference type="GO" id="GO:0016705">
    <property type="term" value="F:oxidoreductase activity, acting on paired donors, with incorporation or reduction of molecular oxygen"/>
    <property type="evidence" value="ECO:0007669"/>
    <property type="project" value="UniProtKB-UniRule"/>
</dbReference>
<dbReference type="Proteomes" id="UP000243488">
    <property type="component" value="Chromosome"/>
</dbReference>
<sequence length="314" mass="35599">MSKIVVVALYKFVTLEDFEALRQPLLDVMVDNDVKGTLLLAREGINGTISGPRAGLDQVLAWLRNDARLADLDWKESLCDEQPFYRTKVKLKKEIVTLGVPGISPNEKVGTYVEPQDWNALISDPEVLLIDTRNDYEVSIGSFKGAIDPKTKTFREFPEYVKQHFDPARHKKVAMFCTGGIRCEKASSYMLKEGFEEVYHLKGGILQYFEDVPAEQSLWDGECFVFDNRVTVRHDLAPGSFGQCHACRHPVCAEDMASPQYEEGVSCPHCYDSLPEKTRQRAEERQRQIQLAKLRNQPHPIGLPQELASPNAKR</sequence>
<organism evidence="4 5">
    <name type="scientific">Halopseudomonas phragmitis</name>
    <dbReference type="NCBI Taxonomy" id="1931241"/>
    <lineage>
        <taxon>Bacteria</taxon>
        <taxon>Pseudomonadati</taxon>
        <taxon>Pseudomonadota</taxon>
        <taxon>Gammaproteobacteria</taxon>
        <taxon>Pseudomonadales</taxon>
        <taxon>Pseudomonadaceae</taxon>
        <taxon>Halopseudomonas</taxon>
    </lineage>
</organism>
<dbReference type="SMART" id="SM00450">
    <property type="entry name" value="RHOD"/>
    <property type="match status" value="1"/>
</dbReference>
<evidence type="ECO:0000313" key="5">
    <source>
        <dbReference type="Proteomes" id="UP000243488"/>
    </source>
</evidence>
<dbReference type="AlphaFoldDB" id="A0A1V0BA48"/>
<dbReference type="InterPro" id="IPR001763">
    <property type="entry name" value="Rhodanese-like_dom"/>
</dbReference>
<dbReference type="PANTHER" id="PTHR43268:SF3">
    <property type="entry name" value="RHODANESE-LIKE DOMAIN-CONTAINING PROTEIN 7-RELATED"/>
    <property type="match status" value="1"/>
</dbReference>
<dbReference type="InterPro" id="IPR040503">
    <property type="entry name" value="TRHO_N"/>
</dbReference>
<dbReference type="Gene3D" id="3.40.250.10">
    <property type="entry name" value="Rhodanese-like domain"/>
    <property type="match status" value="1"/>
</dbReference>
<comment type="function">
    <text evidence="1">Catalyzes oxygen-dependent 5-hydroxyuridine (ho5U) modification at position 34 in tRNAs.</text>
</comment>
<comment type="catalytic activity">
    <reaction evidence="1">
        <text>uridine(34) in tRNA + AH2 + O2 = 5-hydroxyuridine(34) in tRNA + A + H2O</text>
        <dbReference type="Rhea" id="RHEA:64224"/>
        <dbReference type="Rhea" id="RHEA-COMP:11727"/>
        <dbReference type="Rhea" id="RHEA-COMP:13381"/>
        <dbReference type="ChEBI" id="CHEBI:13193"/>
        <dbReference type="ChEBI" id="CHEBI:15377"/>
        <dbReference type="ChEBI" id="CHEBI:15379"/>
        <dbReference type="ChEBI" id="CHEBI:17499"/>
        <dbReference type="ChEBI" id="CHEBI:65315"/>
        <dbReference type="ChEBI" id="CHEBI:136877"/>
    </reaction>
</comment>
<dbReference type="EC" id="1.14.-.-" evidence="1"/>
<dbReference type="SUPFAM" id="SSF52821">
    <property type="entry name" value="Rhodanese/Cell cycle control phosphatase"/>
    <property type="match status" value="1"/>
</dbReference>
<dbReference type="HAMAP" id="MF_00469">
    <property type="entry name" value="TrhO"/>
    <property type="match status" value="1"/>
</dbReference>
<protein>
    <recommendedName>
        <fullName evidence="1">tRNA uridine(34) hydroxylase</fullName>
        <ecNumber evidence="1">1.14.-.-</ecNumber>
    </recommendedName>
    <alternativeName>
        <fullName evidence="1">tRNA hydroxylation protein O</fullName>
    </alternativeName>
</protein>
<dbReference type="GO" id="GO:0006400">
    <property type="term" value="P:tRNA modification"/>
    <property type="evidence" value="ECO:0007669"/>
    <property type="project" value="UniProtKB-UniRule"/>
</dbReference>
<dbReference type="Gene3D" id="3.30.70.100">
    <property type="match status" value="1"/>
</dbReference>
<dbReference type="KEGG" id="ppha:BVH74_10590"/>